<keyword evidence="5" id="KW-1185">Reference proteome</keyword>
<keyword evidence="2" id="KW-0012">Acyltransferase</keyword>
<dbReference type="Pfam" id="PF00583">
    <property type="entry name" value="Acetyltransf_1"/>
    <property type="match status" value="1"/>
</dbReference>
<gene>
    <name evidence="4" type="ORF">ERHA53_13680</name>
</gene>
<dbReference type="InterPro" id="IPR016181">
    <property type="entry name" value="Acyl_CoA_acyltransferase"/>
</dbReference>
<dbReference type="RefSeq" id="WP_212813951.1">
    <property type="nucleotide sequence ID" value="NZ_AP024329.1"/>
</dbReference>
<sequence>MNNIDYQWLDAGQAQQALPALCEVLDGCVAQGASIGFVDRDGQRLHHFWQDVVLSLACGDKRLLVAKRDGRIVGTVMLVLAMPANGVHRAEVIKLLVHPDARRCGIARELMQQAEARGRELGRSLLVLDTRSGDAAEPLYLSLGWKVAGQIPGYARSTAGVMDATTIMYKAIDPIG</sequence>
<feature type="domain" description="N-acetyltransferase" evidence="3">
    <location>
        <begin position="4"/>
        <end position="173"/>
    </location>
</feature>
<evidence type="ECO:0000313" key="4">
    <source>
        <dbReference type="EMBL" id="BCQ34025.1"/>
    </source>
</evidence>
<evidence type="ECO:0000256" key="2">
    <source>
        <dbReference type="ARBA" id="ARBA00023315"/>
    </source>
</evidence>
<organism evidence="4 5">
    <name type="scientific">Erwinia rhapontici</name>
    <name type="common">Pectobacterium rhapontici</name>
    <dbReference type="NCBI Taxonomy" id="55212"/>
    <lineage>
        <taxon>Bacteria</taxon>
        <taxon>Pseudomonadati</taxon>
        <taxon>Pseudomonadota</taxon>
        <taxon>Gammaproteobacteria</taxon>
        <taxon>Enterobacterales</taxon>
        <taxon>Erwiniaceae</taxon>
        <taxon>Erwinia</taxon>
    </lineage>
</organism>
<dbReference type="PANTHER" id="PTHR43877">
    <property type="entry name" value="AMINOALKYLPHOSPHONATE N-ACETYLTRANSFERASE-RELATED-RELATED"/>
    <property type="match status" value="1"/>
</dbReference>
<dbReference type="CDD" id="cd04301">
    <property type="entry name" value="NAT_SF"/>
    <property type="match status" value="1"/>
</dbReference>
<evidence type="ECO:0000256" key="1">
    <source>
        <dbReference type="ARBA" id="ARBA00022679"/>
    </source>
</evidence>
<reference evidence="4 5" key="1">
    <citation type="submission" date="2021-01" db="EMBL/GenBank/DDBJ databases">
        <title>Complete genome sequence of Erwinia rhapontici MAFF 311153.</title>
        <authorList>
            <person name="Morohoshi T."/>
            <person name="Someya N."/>
        </authorList>
    </citation>
    <scope>NUCLEOTIDE SEQUENCE [LARGE SCALE GENOMIC DNA]</scope>
    <source>
        <strain evidence="4 5">MAFF 311153</strain>
    </source>
</reference>
<name>A0ABN6DKA2_ERWRD</name>
<dbReference type="Proteomes" id="UP000677515">
    <property type="component" value="Chromosome"/>
</dbReference>
<dbReference type="SUPFAM" id="SSF55729">
    <property type="entry name" value="Acyl-CoA N-acyltransferases (Nat)"/>
    <property type="match status" value="1"/>
</dbReference>
<dbReference type="PROSITE" id="PS51186">
    <property type="entry name" value="GNAT"/>
    <property type="match status" value="1"/>
</dbReference>
<keyword evidence="1" id="KW-0808">Transferase</keyword>
<dbReference type="PANTHER" id="PTHR43877:SF1">
    <property type="entry name" value="ACETYLTRANSFERASE"/>
    <property type="match status" value="1"/>
</dbReference>
<evidence type="ECO:0000259" key="3">
    <source>
        <dbReference type="PROSITE" id="PS51186"/>
    </source>
</evidence>
<dbReference type="Gene3D" id="3.40.630.30">
    <property type="match status" value="1"/>
</dbReference>
<protein>
    <submittedName>
        <fullName evidence="4">N-acetyltransferase</fullName>
    </submittedName>
</protein>
<evidence type="ECO:0000313" key="5">
    <source>
        <dbReference type="Proteomes" id="UP000677515"/>
    </source>
</evidence>
<dbReference type="InterPro" id="IPR050832">
    <property type="entry name" value="Bact_Acetyltransf"/>
</dbReference>
<dbReference type="EMBL" id="AP024329">
    <property type="protein sequence ID" value="BCQ34025.1"/>
    <property type="molecule type" value="Genomic_DNA"/>
</dbReference>
<accession>A0ABN6DKA2</accession>
<dbReference type="InterPro" id="IPR000182">
    <property type="entry name" value="GNAT_dom"/>
</dbReference>
<proteinExistence type="predicted"/>